<keyword evidence="9" id="KW-0969">Cilium</keyword>
<comment type="similarity">
    <text evidence="2 7">Belongs to the FlgA family.</text>
</comment>
<evidence type="ECO:0000313" key="10">
    <source>
        <dbReference type="Proteomes" id="UP000019028"/>
    </source>
</evidence>
<name>W0HRS3_9GAMM</name>
<dbReference type="PATRIC" id="fig|1239307.3.peg.139"/>
<dbReference type="GO" id="GO:0044780">
    <property type="term" value="P:bacterial-type flagellum assembly"/>
    <property type="evidence" value="ECO:0007669"/>
    <property type="project" value="InterPro"/>
</dbReference>
<comment type="subcellular location">
    <subcellularLocation>
        <location evidence="1 7">Periplasm</location>
    </subcellularLocation>
</comment>
<evidence type="ECO:0000256" key="6">
    <source>
        <dbReference type="ARBA" id="ARBA00025643"/>
    </source>
</evidence>
<dbReference type="SMART" id="SM00858">
    <property type="entry name" value="SAF"/>
    <property type="match status" value="1"/>
</dbReference>
<sequence>MKGSMSCGWKPLSQLCLLLFPLTVAAENGDALVTRLESLLRQQRVDSSLVQKVTLKTPAKLLPDCPSPHVQLASHGRLSGNMSVTARCGERRYFLQILVRARGDYWVAARTLPAGTSLSAKDIVKEHGELVGQARNVIFATQPVTGSLTTRTIQAGQPLAATLLRAPWKVRQGNPVAVVSRGPGFQVRHYGKAMSDAAVGDTLRVRLASGQMVSGAVDNQGVVLQNERAFSSFSAPGR</sequence>
<dbReference type="Pfam" id="PF13144">
    <property type="entry name" value="ChapFlgA"/>
    <property type="match status" value="1"/>
</dbReference>
<dbReference type="HOGENOM" id="CLU_070510_2_0_6"/>
<comment type="function">
    <text evidence="6 7">Involved in the assembly process of the P-ring formation. It may associate with FlgF on the rod constituting a structure essential for the P-ring assembly or may act as a modulator protein for the P-ring assembly.</text>
</comment>
<evidence type="ECO:0000256" key="3">
    <source>
        <dbReference type="ARBA" id="ARBA00014754"/>
    </source>
</evidence>
<keyword evidence="9" id="KW-0282">Flagellum</keyword>
<dbReference type="InterPro" id="IPR039246">
    <property type="entry name" value="Flagellar_FlgA"/>
</dbReference>
<evidence type="ECO:0000256" key="5">
    <source>
        <dbReference type="ARBA" id="ARBA00022764"/>
    </source>
</evidence>
<dbReference type="PANTHER" id="PTHR36307">
    <property type="entry name" value="FLAGELLA BASAL BODY P-RING FORMATION PROTEIN FLGA"/>
    <property type="match status" value="1"/>
</dbReference>
<evidence type="ECO:0000259" key="8">
    <source>
        <dbReference type="SMART" id="SM00858"/>
    </source>
</evidence>
<dbReference type="RefSeq" id="WP_025420397.1">
    <property type="nucleotide sequence ID" value="NZ_CP006569.1"/>
</dbReference>
<keyword evidence="7" id="KW-1005">Bacterial flagellum biogenesis</keyword>
<keyword evidence="5 7" id="KW-0574">Periplasm</keyword>
<dbReference type="Proteomes" id="UP000019028">
    <property type="component" value="Chromosome"/>
</dbReference>
<evidence type="ECO:0000313" key="9">
    <source>
        <dbReference type="EMBL" id="AHF75247.1"/>
    </source>
</evidence>
<keyword evidence="10" id="KW-1185">Reference proteome</keyword>
<accession>W0HRS3</accession>
<feature type="chain" id="PRO_5005149433" description="Flagella basal body P-ring formation protein FlgA" evidence="7">
    <location>
        <begin position="27"/>
        <end position="238"/>
    </location>
</feature>
<dbReference type="AlphaFoldDB" id="W0HRS3"/>
<dbReference type="OrthoDB" id="7065435at2"/>
<organism evidence="9 10">
    <name type="scientific">Sodalis praecaptivus</name>
    <dbReference type="NCBI Taxonomy" id="1239307"/>
    <lineage>
        <taxon>Bacteria</taxon>
        <taxon>Pseudomonadati</taxon>
        <taxon>Pseudomonadota</taxon>
        <taxon>Gammaproteobacteria</taxon>
        <taxon>Enterobacterales</taxon>
        <taxon>Bruguierivoracaceae</taxon>
        <taxon>Sodalis</taxon>
    </lineage>
</organism>
<evidence type="ECO:0000256" key="7">
    <source>
        <dbReference type="RuleBase" id="RU362063"/>
    </source>
</evidence>
<protein>
    <recommendedName>
        <fullName evidence="3 7">Flagella basal body P-ring formation protein FlgA</fullName>
    </recommendedName>
</protein>
<feature type="domain" description="SAF" evidence="8">
    <location>
        <begin position="103"/>
        <end position="165"/>
    </location>
</feature>
<gene>
    <name evidence="9" type="primary">flgA</name>
    <name evidence="9" type="ORF">Sant_0131</name>
</gene>
<dbReference type="CDD" id="cd11614">
    <property type="entry name" value="SAF_CpaB_FlgA_like"/>
    <property type="match status" value="1"/>
</dbReference>
<dbReference type="EMBL" id="CP006569">
    <property type="protein sequence ID" value="AHF75247.1"/>
    <property type="molecule type" value="Genomic_DNA"/>
</dbReference>
<feature type="signal peptide" evidence="7">
    <location>
        <begin position="1"/>
        <end position="26"/>
    </location>
</feature>
<dbReference type="PANTHER" id="PTHR36307:SF1">
    <property type="entry name" value="FLAGELLA BASAL BODY P-RING FORMATION PROTEIN FLGA"/>
    <property type="match status" value="1"/>
</dbReference>
<keyword evidence="9" id="KW-0966">Cell projection</keyword>
<dbReference type="Gene3D" id="3.90.1210.10">
    <property type="entry name" value="Antifreeze-like/N-acetylneuraminic acid synthase C-terminal domain"/>
    <property type="match status" value="1"/>
</dbReference>
<dbReference type="KEGG" id="sod:Sant_0131"/>
<dbReference type="NCBIfam" id="TIGR03170">
    <property type="entry name" value="flgA_cterm"/>
    <property type="match status" value="1"/>
</dbReference>
<dbReference type="InterPro" id="IPR013974">
    <property type="entry name" value="SAF"/>
</dbReference>
<dbReference type="Gene3D" id="2.30.30.760">
    <property type="match status" value="1"/>
</dbReference>
<evidence type="ECO:0000256" key="1">
    <source>
        <dbReference type="ARBA" id="ARBA00004418"/>
    </source>
</evidence>
<evidence type="ECO:0000256" key="4">
    <source>
        <dbReference type="ARBA" id="ARBA00022729"/>
    </source>
</evidence>
<proteinExistence type="inferred from homology"/>
<reference evidence="9 10" key="1">
    <citation type="journal article" date="2014" name="Genome Biol. Evol.">
        <title>Genome degeneration and adaptation in a nascent stage of symbiosis.</title>
        <authorList>
            <person name="Oakeson K.F."/>
            <person name="Gil R."/>
            <person name="Clayton A.L."/>
            <person name="Dunn D.M."/>
            <person name="von Niederhausern A.C."/>
            <person name="Hamil C."/>
            <person name="Aoyagi A."/>
            <person name="Duval B."/>
            <person name="Baca A."/>
            <person name="Silva F.J."/>
            <person name="Vallier A."/>
            <person name="Jackson D.G."/>
            <person name="Latorre A."/>
            <person name="Weiss R.B."/>
            <person name="Heddi A."/>
            <person name="Moya A."/>
            <person name="Dale C."/>
        </authorList>
    </citation>
    <scope>NUCLEOTIDE SEQUENCE [LARGE SCALE GENOMIC DNA]</scope>
    <source>
        <strain evidence="9 10">HS1</strain>
    </source>
</reference>
<dbReference type="GO" id="GO:0042597">
    <property type="term" value="C:periplasmic space"/>
    <property type="evidence" value="ECO:0007669"/>
    <property type="project" value="UniProtKB-SubCell"/>
</dbReference>
<evidence type="ECO:0000256" key="2">
    <source>
        <dbReference type="ARBA" id="ARBA00010474"/>
    </source>
</evidence>
<dbReference type="InterPro" id="IPR017585">
    <property type="entry name" value="SAF_FlgA"/>
</dbReference>
<keyword evidence="4 7" id="KW-0732">Signal</keyword>